<evidence type="ECO:0000259" key="8">
    <source>
        <dbReference type="PROSITE" id="PS50112"/>
    </source>
</evidence>
<feature type="domain" description="PAC" evidence="9">
    <location>
        <begin position="330"/>
        <end position="382"/>
    </location>
</feature>
<reference evidence="10 11" key="1">
    <citation type="submission" date="2018-11" db="EMBL/GenBank/DDBJ databases">
        <authorList>
            <person name="Zhou Z."/>
            <person name="Wang G."/>
        </authorList>
    </citation>
    <scope>NUCLEOTIDE SEQUENCE [LARGE SCALE GENOMIC DNA]</scope>
    <source>
        <strain evidence="10 11">KCTC52004</strain>
    </source>
</reference>
<dbReference type="InterPro" id="IPR000014">
    <property type="entry name" value="PAS"/>
</dbReference>
<dbReference type="RefSeq" id="WP_124868906.1">
    <property type="nucleotide sequence ID" value="NZ_RQJO01000007.1"/>
</dbReference>
<feature type="domain" description="PAC" evidence="9">
    <location>
        <begin position="202"/>
        <end position="254"/>
    </location>
</feature>
<dbReference type="PRINTS" id="PR00344">
    <property type="entry name" value="BCTRLSENSOR"/>
</dbReference>
<dbReference type="SMART" id="SM00388">
    <property type="entry name" value="HisKA"/>
    <property type="match status" value="1"/>
</dbReference>
<protein>
    <recommendedName>
        <fullName evidence="2">histidine kinase</fullName>
        <ecNumber evidence="2">2.7.13.3</ecNumber>
    </recommendedName>
</protein>
<dbReference type="EMBL" id="RQJO01000007">
    <property type="protein sequence ID" value="RRB06279.1"/>
    <property type="molecule type" value="Genomic_DNA"/>
</dbReference>
<dbReference type="EC" id="2.7.13.3" evidence="2"/>
<dbReference type="InterPro" id="IPR000700">
    <property type="entry name" value="PAS-assoc_C"/>
</dbReference>
<evidence type="ECO:0000256" key="6">
    <source>
        <dbReference type="SAM" id="Coils"/>
    </source>
</evidence>
<proteinExistence type="predicted"/>
<feature type="domain" description="PAS" evidence="8">
    <location>
        <begin position="127"/>
        <end position="200"/>
    </location>
</feature>
<dbReference type="OrthoDB" id="9766459at2"/>
<dbReference type="FunFam" id="3.30.565.10:FF:000006">
    <property type="entry name" value="Sensor histidine kinase WalK"/>
    <property type="match status" value="1"/>
</dbReference>
<evidence type="ECO:0000256" key="2">
    <source>
        <dbReference type="ARBA" id="ARBA00012438"/>
    </source>
</evidence>
<gene>
    <name evidence="10" type="ORF">EHT25_00285</name>
</gene>
<dbReference type="SUPFAM" id="SSF55874">
    <property type="entry name" value="ATPase domain of HSP90 chaperone/DNA topoisomerase II/histidine kinase"/>
    <property type="match status" value="1"/>
</dbReference>
<dbReference type="Proteomes" id="UP000271925">
    <property type="component" value="Unassembled WGS sequence"/>
</dbReference>
<dbReference type="SUPFAM" id="SSF55785">
    <property type="entry name" value="PYP-like sensor domain (PAS domain)"/>
    <property type="match status" value="3"/>
</dbReference>
<keyword evidence="5" id="KW-0418">Kinase</keyword>
<evidence type="ECO:0000259" key="9">
    <source>
        <dbReference type="PROSITE" id="PS50113"/>
    </source>
</evidence>
<dbReference type="GO" id="GO:0006355">
    <property type="term" value="P:regulation of DNA-templated transcription"/>
    <property type="evidence" value="ECO:0007669"/>
    <property type="project" value="InterPro"/>
</dbReference>
<dbReference type="GO" id="GO:0000155">
    <property type="term" value="F:phosphorelay sensor kinase activity"/>
    <property type="evidence" value="ECO:0007669"/>
    <property type="project" value="InterPro"/>
</dbReference>
<dbReference type="InterPro" id="IPR036890">
    <property type="entry name" value="HATPase_C_sf"/>
</dbReference>
<dbReference type="PANTHER" id="PTHR43304:SF1">
    <property type="entry name" value="PAC DOMAIN-CONTAINING PROTEIN"/>
    <property type="match status" value="1"/>
</dbReference>
<feature type="coiled-coil region" evidence="6">
    <location>
        <begin position="373"/>
        <end position="435"/>
    </location>
</feature>
<dbReference type="Pfam" id="PF13426">
    <property type="entry name" value="PAS_9"/>
    <property type="match status" value="2"/>
</dbReference>
<evidence type="ECO:0000256" key="3">
    <source>
        <dbReference type="ARBA" id="ARBA00022553"/>
    </source>
</evidence>
<keyword evidence="6" id="KW-0175">Coiled coil</keyword>
<dbReference type="InterPro" id="IPR004358">
    <property type="entry name" value="Sig_transdc_His_kin-like_C"/>
</dbReference>
<dbReference type="CDD" id="cd00130">
    <property type="entry name" value="PAS"/>
    <property type="match status" value="3"/>
</dbReference>
<dbReference type="PROSITE" id="PS50109">
    <property type="entry name" value="HIS_KIN"/>
    <property type="match status" value="1"/>
</dbReference>
<feature type="domain" description="Histidine kinase" evidence="7">
    <location>
        <begin position="442"/>
        <end position="668"/>
    </location>
</feature>
<comment type="catalytic activity">
    <reaction evidence="1">
        <text>ATP + protein L-histidine = ADP + protein N-phospho-L-histidine.</text>
        <dbReference type="EC" id="2.7.13.3"/>
    </reaction>
</comment>
<dbReference type="SMART" id="SM00387">
    <property type="entry name" value="HATPase_c"/>
    <property type="match status" value="1"/>
</dbReference>
<dbReference type="SUPFAM" id="SSF47384">
    <property type="entry name" value="Homodimeric domain of signal transducing histidine kinase"/>
    <property type="match status" value="1"/>
</dbReference>
<sequence>MSTQYSLFERVSEGVFILNPNGYISYANSVATALTGYQVHELLNQPISLIYPNEKDLIKAQYELSQAGRNGKLITRGWKVKKDQSAFWAEMTLTPFYDDEQQVLMGYSCLLRDDSDRKNQLLELRAREEQFRLMVEGVRDYAIFMLNTEGHIQTWNEGAKRIKGYVTSEIIGQHFSIFYTREDLEDGKPERELKIAIQTGKYEEEGWRVRKNGTVFWANVVITALFNEYNRHIGFSKVTRDLTERKQIEETLRQSEERYRSLVEQVIDYGIFMLDEKGRIVSWNGGARRINGYSEEEILGKYFTIFYPEEDLLNGKPAMELKMAREVGKYEEEGWRLRKDGSLFWANILITAVYNTAGVLVGFSKVTRDLTERKEAERALQESNDRYRMLAEQLKLSNSDLANSNEELAASNEEYVALNEELEEANRLLIRSNENLQTFAYVASHDLQEPLRKIQQFGDLLKGNYREGLGDGINYLERMQSAASRMSQLIRDLLNFSRISTQLHMSTAVSLADIVDQVLTTLDIAIQEAQAQVTVEPLPTVGGDATQLGQLFQNLIGNALKFRRTELVPQITIRSAKVRYLDLPPSVKPVRPANEYYQIDVIDNGIGFDEKYVDRIFQVFQRLHGKGEFAGTGIGLAICERVVNNHGGVIKAKSQLGQGSTFSVYLPK</sequence>
<dbReference type="NCBIfam" id="TIGR00229">
    <property type="entry name" value="sensory_box"/>
    <property type="match status" value="3"/>
</dbReference>
<dbReference type="InterPro" id="IPR003594">
    <property type="entry name" value="HATPase_dom"/>
</dbReference>
<dbReference type="InterPro" id="IPR013767">
    <property type="entry name" value="PAS_fold"/>
</dbReference>
<dbReference type="Pfam" id="PF02518">
    <property type="entry name" value="HATPase_c"/>
    <property type="match status" value="1"/>
</dbReference>
<evidence type="ECO:0000256" key="4">
    <source>
        <dbReference type="ARBA" id="ARBA00022679"/>
    </source>
</evidence>
<evidence type="ECO:0000256" key="5">
    <source>
        <dbReference type="ARBA" id="ARBA00022777"/>
    </source>
</evidence>
<organism evidence="10 11">
    <name type="scientific">Larkinella rosea</name>
    <dbReference type="NCBI Taxonomy" id="2025312"/>
    <lineage>
        <taxon>Bacteria</taxon>
        <taxon>Pseudomonadati</taxon>
        <taxon>Bacteroidota</taxon>
        <taxon>Cytophagia</taxon>
        <taxon>Cytophagales</taxon>
        <taxon>Spirosomataceae</taxon>
        <taxon>Larkinella</taxon>
    </lineage>
</organism>
<dbReference type="SMART" id="SM00086">
    <property type="entry name" value="PAC"/>
    <property type="match status" value="3"/>
</dbReference>
<dbReference type="InterPro" id="IPR003661">
    <property type="entry name" value="HisK_dim/P_dom"/>
</dbReference>
<dbReference type="SMART" id="SM00091">
    <property type="entry name" value="PAS"/>
    <property type="match status" value="3"/>
</dbReference>
<evidence type="ECO:0000313" key="11">
    <source>
        <dbReference type="Proteomes" id="UP000271925"/>
    </source>
</evidence>
<accession>A0A3P1BZD1</accession>
<dbReference type="InterPro" id="IPR052162">
    <property type="entry name" value="Sensor_kinase/Photoreceptor"/>
</dbReference>
<name>A0A3P1BZD1_9BACT</name>
<dbReference type="InterPro" id="IPR036097">
    <property type="entry name" value="HisK_dim/P_sf"/>
</dbReference>
<dbReference type="PROSITE" id="PS50112">
    <property type="entry name" value="PAS"/>
    <property type="match status" value="3"/>
</dbReference>
<dbReference type="AlphaFoldDB" id="A0A3P1BZD1"/>
<keyword evidence="3" id="KW-0597">Phosphoprotein</keyword>
<dbReference type="Pfam" id="PF00512">
    <property type="entry name" value="HisKA"/>
    <property type="match status" value="1"/>
</dbReference>
<dbReference type="PROSITE" id="PS50113">
    <property type="entry name" value="PAC"/>
    <property type="match status" value="2"/>
</dbReference>
<keyword evidence="11" id="KW-1185">Reference proteome</keyword>
<feature type="domain" description="PAS" evidence="8">
    <location>
        <begin position="255"/>
        <end position="310"/>
    </location>
</feature>
<evidence type="ECO:0000256" key="1">
    <source>
        <dbReference type="ARBA" id="ARBA00000085"/>
    </source>
</evidence>
<dbReference type="InterPro" id="IPR001610">
    <property type="entry name" value="PAC"/>
</dbReference>
<keyword evidence="4" id="KW-0808">Transferase</keyword>
<dbReference type="PANTHER" id="PTHR43304">
    <property type="entry name" value="PHYTOCHROME-LIKE PROTEIN CPH1"/>
    <property type="match status" value="1"/>
</dbReference>
<comment type="caution">
    <text evidence="10">The sequence shown here is derived from an EMBL/GenBank/DDBJ whole genome shotgun (WGS) entry which is preliminary data.</text>
</comment>
<evidence type="ECO:0000313" key="10">
    <source>
        <dbReference type="EMBL" id="RRB06279.1"/>
    </source>
</evidence>
<dbReference type="Gene3D" id="3.30.450.20">
    <property type="entry name" value="PAS domain"/>
    <property type="match status" value="3"/>
</dbReference>
<dbReference type="CDD" id="cd00082">
    <property type="entry name" value="HisKA"/>
    <property type="match status" value="1"/>
</dbReference>
<dbReference type="InterPro" id="IPR005467">
    <property type="entry name" value="His_kinase_dom"/>
</dbReference>
<evidence type="ECO:0000259" key="7">
    <source>
        <dbReference type="PROSITE" id="PS50109"/>
    </source>
</evidence>
<dbReference type="Gene3D" id="1.10.287.130">
    <property type="match status" value="1"/>
</dbReference>
<dbReference type="Gene3D" id="3.30.565.10">
    <property type="entry name" value="Histidine kinase-like ATPase, C-terminal domain"/>
    <property type="match status" value="1"/>
</dbReference>
<dbReference type="InterPro" id="IPR035965">
    <property type="entry name" value="PAS-like_dom_sf"/>
</dbReference>
<dbReference type="Pfam" id="PF00989">
    <property type="entry name" value="PAS"/>
    <property type="match status" value="1"/>
</dbReference>
<feature type="domain" description="PAS" evidence="8">
    <location>
        <begin position="1"/>
        <end position="71"/>
    </location>
</feature>